<dbReference type="SUPFAM" id="SSF49363">
    <property type="entry name" value="Purple acid phosphatase, N-terminal domain"/>
    <property type="match status" value="1"/>
</dbReference>
<dbReference type="EMBL" id="JAVFKY010000006">
    <property type="protein sequence ID" value="KAK5575165.1"/>
    <property type="molecule type" value="Genomic_DNA"/>
</dbReference>
<keyword evidence="5" id="KW-0812">Transmembrane</keyword>
<evidence type="ECO:0000256" key="5">
    <source>
        <dbReference type="SAM" id="Phobius"/>
    </source>
</evidence>
<keyword evidence="10" id="KW-1185">Reference proteome</keyword>
<feature type="domain" description="Purple acid phosphatase C-terminal" evidence="7">
    <location>
        <begin position="386"/>
        <end position="443"/>
    </location>
</feature>
<feature type="domain" description="Purple acid phosphatase N-terminal" evidence="8">
    <location>
        <begin position="10"/>
        <end position="142"/>
    </location>
</feature>
<accession>A0AAN7YVU3</accession>
<dbReference type="PANTHER" id="PTHR22953:SF153">
    <property type="entry name" value="PURPLE ACID PHOSPHATASE"/>
    <property type="match status" value="1"/>
</dbReference>
<dbReference type="Proteomes" id="UP001344447">
    <property type="component" value="Unassembled WGS sequence"/>
</dbReference>
<keyword evidence="5" id="KW-1133">Transmembrane helix</keyword>
<keyword evidence="3" id="KW-0325">Glycoprotein</keyword>
<dbReference type="Gene3D" id="3.60.21.10">
    <property type="match status" value="1"/>
</dbReference>
<evidence type="ECO:0000256" key="1">
    <source>
        <dbReference type="ARBA" id="ARBA00022729"/>
    </source>
</evidence>
<evidence type="ECO:0000259" key="8">
    <source>
        <dbReference type="Pfam" id="PF16656"/>
    </source>
</evidence>
<dbReference type="AlphaFoldDB" id="A0AAN7YVU3"/>
<comment type="similarity">
    <text evidence="4">Belongs to the metallophosphoesterase superfamily. Purple acid phosphatase family.</text>
</comment>
<dbReference type="EC" id="3.1.3.2" evidence="4"/>
<sequence>MNEKQKLYSPREIHLALTDKDDEMVVTWITKGRINHPIVYLFKGDCSVVTSNSNNNNNNNNDYDSFNISIGKSIVYNGLEGYVHSVKLNNLEFGKTYCYSVGSGNIYRSDIKGLVEQQTNNNNNNDDYDDLIRWSKWIHFKTKSNEIDHVTFGAFADSGTWGDVHEVVAAMSKDESLSLAIHGGDLSYGLKEDVWDKFGDIIEPLASRMPFMVIPGNWDVKEGALQPFVNRYPMPLVYKQPTIEQKRLSVPSSTSPSQHITLQTNPNLYYSFRYTHVYFIMLSSYDPYTIGSQQYKWLVSELELANSMRQKYPWLIVIAHSPMYSSSTGHGGSDTSVRTQLEWLYDVYNVNLVFSGHDHGYERTHPVLAERVLKKNHNSQYKSKDGTIHILGGTGGATADPWFNEQPNWSAIRESTSGYTKFIAHKQTLQVTYLRMNGTLGDHFQITNEYPTLDSVKLSKVNNNNSTPSEHTGVFLLFFALIVFIFPICAYYKLPHLIFSSLIPKPMISNKSMV</sequence>
<dbReference type="InterPro" id="IPR015914">
    <property type="entry name" value="PAPs_N"/>
</dbReference>
<comment type="caution">
    <text evidence="9">The sequence shown here is derived from an EMBL/GenBank/DDBJ whole genome shotgun (WGS) entry which is preliminary data.</text>
</comment>
<dbReference type="InterPro" id="IPR039331">
    <property type="entry name" value="PAPs-like"/>
</dbReference>
<dbReference type="CDD" id="cd00839">
    <property type="entry name" value="MPP_PAPs"/>
    <property type="match status" value="1"/>
</dbReference>
<gene>
    <name evidence="9" type="ORF">RB653_010421</name>
</gene>
<keyword evidence="2 4" id="KW-0378">Hydrolase</keyword>
<dbReference type="InterPro" id="IPR025733">
    <property type="entry name" value="PAPs_C"/>
</dbReference>
<feature type="transmembrane region" description="Helical" evidence="5">
    <location>
        <begin position="473"/>
        <end position="492"/>
    </location>
</feature>
<evidence type="ECO:0000256" key="3">
    <source>
        <dbReference type="ARBA" id="ARBA00023180"/>
    </source>
</evidence>
<name>A0AAN7YVU3_9MYCE</name>
<organism evidence="9 10">
    <name type="scientific">Dictyostelium firmibasis</name>
    <dbReference type="NCBI Taxonomy" id="79012"/>
    <lineage>
        <taxon>Eukaryota</taxon>
        <taxon>Amoebozoa</taxon>
        <taxon>Evosea</taxon>
        <taxon>Eumycetozoa</taxon>
        <taxon>Dictyostelia</taxon>
        <taxon>Dictyosteliales</taxon>
        <taxon>Dictyosteliaceae</taxon>
        <taxon>Dictyostelium</taxon>
    </lineage>
</organism>
<feature type="domain" description="Calcineurin-like phosphoesterase" evidence="6">
    <location>
        <begin position="157"/>
        <end position="361"/>
    </location>
</feature>
<dbReference type="PANTHER" id="PTHR22953">
    <property type="entry name" value="ACID PHOSPHATASE RELATED"/>
    <property type="match status" value="1"/>
</dbReference>
<dbReference type="Gene3D" id="2.60.40.380">
    <property type="entry name" value="Purple acid phosphatase-like, N-terminal"/>
    <property type="match status" value="1"/>
</dbReference>
<dbReference type="GO" id="GO:0046872">
    <property type="term" value="F:metal ion binding"/>
    <property type="evidence" value="ECO:0007669"/>
    <property type="project" value="InterPro"/>
</dbReference>
<keyword evidence="5" id="KW-0472">Membrane</keyword>
<evidence type="ECO:0000256" key="2">
    <source>
        <dbReference type="ARBA" id="ARBA00022801"/>
    </source>
</evidence>
<dbReference type="GO" id="GO:0003993">
    <property type="term" value="F:acid phosphatase activity"/>
    <property type="evidence" value="ECO:0007669"/>
    <property type="project" value="UniProtKB-EC"/>
</dbReference>
<evidence type="ECO:0000256" key="4">
    <source>
        <dbReference type="RuleBase" id="RU361203"/>
    </source>
</evidence>
<keyword evidence="1" id="KW-0732">Signal</keyword>
<evidence type="ECO:0000313" key="9">
    <source>
        <dbReference type="EMBL" id="KAK5575165.1"/>
    </source>
</evidence>
<evidence type="ECO:0000259" key="7">
    <source>
        <dbReference type="Pfam" id="PF14008"/>
    </source>
</evidence>
<reference evidence="9 10" key="1">
    <citation type="submission" date="2023-11" db="EMBL/GenBank/DDBJ databases">
        <title>Dfirmibasis_genome.</title>
        <authorList>
            <person name="Edelbroek B."/>
            <person name="Kjellin J."/>
            <person name="Jerlstrom-Hultqvist J."/>
            <person name="Soderbom F."/>
        </authorList>
    </citation>
    <scope>NUCLEOTIDE SEQUENCE [LARGE SCALE GENOMIC DNA]</scope>
    <source>
        <strain evidence="9 10">TNS-C-14</strain>
    </source>
</reference>
<dbReference type="InterPro" id="IPR004843">
    <property type="entry name" value="Calcineurin-like_PHP"/>
</dbReference>
<dbReference type="Pfam" id="PF00149">
    <property type="entry name" value="Metallophos"/>
    <property type="match status" value="1"/>
</dbReference>
<evidence type="ECO:0000313" key="10">
    <source>
        <dbReference type="Proteomes" id="UP001344447"/>
    </source>
</evidence>
<evidence type="ECO:0000259" key="6">
    <source>
        <dbReference type="Pfam" id="PF00149"/>
    </source>
</evidence>
<dbReference type="InterPro" id="IPR041792">
    <property type="entry name" value="MPP_PAP"/>
</dbReference>
<dbReference type="InterPro" id="IPR029052">
    <property type="entry name" value="Metallo-depent_PP-like"/>
</dbReference>
<dbReference type="InterPro" id="IPR008963">
    <property type="entry name" value="Purple_acid_Pase-like_N"/>
</dbReference>
<protein>
    <recommendedName>
        <fullName evidence="4">Purple acid phosphatase</fullName>
        <ecNumber evidence="4">3.1.3.2</ecNumber>
    </recommendedName>
</protein>
<proteinExistence type="inferred from homology"/>
<dbReference type="Pfam" id="PF14008">
    <property type="entry name" value="Metallophos_C"/>
    <property type="match status" value="1"/>
</dbReference>
<comment type="catalytic activity">
    <reaction evidence="4">
        <text>a phosphate monoester + H2O = an alcohol + phosphate</text>
        <dbReference type="Rhea" id="RHEA:15017"/>
        <dbReference type="ChEBI" id="CHEBI:15377"/>
        <dbReference type="ChEBI" id="CHEBI:30879"/>
        <dbReference type="ChEBI" id="CHEBI:43474"/>
        <dbReference type="ChEBI" id="CHEBI:67140"/>
        <dbReference type="EC" id="3.1.3.2"/>
    </reaction>
</comment>
<dbReference type="Pfam" id="PF16656">
    <property type="entry name" value="Pur_ac_phosph_N"/>
    <property type="match status" value="1"/>
</dbReference>
<dbReference type="SUPFAM" id="SSF56300">
    <property type="entry name" value="Metallo-dependent phosphatases"/>
    <property type="match status" value="1"/>
</dbReference>